<sequence length="325" mass="36224">MNKNQIENISIVGASGHVGKFIVDELLTTGKHKITAISREDSTSEMPAGVEVKKVNYDDQSSLVKALQGTDMLIITMSVMAPRDSESKLVEAAAEANVPWIMPNEWGGDHTDAQLVQDIIIGQSKLDNRAHIEKLGKSSWVGLTCGFWYEYSLSFSPLLYGFDFVNRAVTFYDDGNTSINTSTWAQCGRAVASLLSLKVHRDSEDDESPCLTNFKNESVYISSFRVSQRDMLSSVMRVTNTAEQDWKVEYEPTNERFKAGQEQFKKGDRAGFAKLLYARVFYPDGSGDFEAKHVLSNDMLGLPKENIDEATKTAIKMAEQIYASH</sequence>
<protein>
    <submittedName>
        <fullName evidence="1">Uncharacterized protein</fullName>
    </submittedName>
</protein>
<dbReference type="EMBL" id="MU970058">
    <property type="protein sequence ID" value="KAK9323714.1"/>
    <property type="molecule type" value="Genomic_DNA"/>
</dbReference>
<comment type="caution">
    <text evidence="1">The sequence shown here is derived from an EMBL/GenBank/DDBJ whole genome shotgun (WGS) entry which is preliminary data.</text>
</comment>
<gene>
    <name evidence="1" type="ORF">V1517DRAFT_337593</name>
</gene>
<accession>A0ACC3TRF0</accession>
<reference evidence="2" key="1">
    <citation type="journal article" date="2024" name="Front. Bioeng. Biotechnol.">
        <title>Genome-scale model development and genomic sequencing of the oleaginous clade Lipomyces.</title>
        <authorList>
            <person name="Czajka J.J."/>
            <person name="Han Y."/>
            <person name="Kim J."/>
            <person name="Mondo S.J."/>
            <person name="Hofstad B.A."/>
            <person name="Robles A."/>
            <person name="Haridas S."/>
            <person name="Riley R."/>
            <person name="LaButti K."/>
            <person name="Pangilinan J."/>
            <person name="Andreopoulos W."/>
            <person name="Lipzen A."/>
            <person name="Yan J."/>
            <person name="Wang M."/>
            <person name="Ng V."/>
            <person name="Grigoriev I.V."/>
            <person name="Spatafora J.W."/>
            <person name="Magnuson J.K."/>
            <person name="Baker S.E."/>
            <person name="Pomraning K.R."/>
        </authorList>
    </citation>
    <scope>NUCLEOTIDE SEQUENCE [LARGE SCALE GENOMIC DNA]</scope>
    <source>
        <strain evidence="2">CBS 10300</strain>
    </source>
</reference>
<keyword evidence="2" id="KW-1185">Reference proteome</keyword>
<name>A0ACC3TRF0_9ASCO</name>
<organism evidence="1 2">
    <name type="scientific">Lipomyces orientalis</name>
    <dbReference type="NCBI Taxonomy" id="1233043"/>
    <lineage>
        <taxon>Eukaryota</taxon>
        <taxon>Fungi</taxon>
        <taxon>Dikarya</taxon>
        <taxon>Ascomycota</taxon>
        <taxon>Saccharomycotina</taxon>
        <taxon>Lipomycetes</taxon>
        <taxon>Lipomycetales</taxon>
        <taxon>Lipomycetaceae</taxon>
        <taxon>Lipomyces</taxon>
    </lineage>
</organism>
<evidence type="ECO:0000313" key="2">
    <source>
        <dbReference type="Proteomes" id="UP001489719"/>
    </source>
</evidence>
<evidence type="ECO:0000313" key="1">
    <source>
        <dbReference type="EMBL" id="KAK9323714.1"/>
    </source>
</evidence>
<dbReference type="Proteomes" id="UP001489719">
    <property type="component" value="Unassembled WGS sequence"/>
</dbReference>
<proteinExistence type="predicted"/>